<evidence type="ECO:0000313" key="2">
    <source>
        <dbReference type="Proteomes" id="UP000182993"/>
    </source>
</evidence>
<name>A0A1J0LV72_THEBO</name>
<evidence type="ECO:0000313" key="1">
    <source>
        <dbReference type="EMBL" id="APD10321.1"/>
    </source>
</evidence>
<protein>
    <submittedName>
        <fullName evidence="1">CRISPR-associated (Cas) DxTHG family protein</fullName>
    </submittedName>
</protein>
<dbReference type="EMBL" id="CP016313">
    <property type="protein sequence ID" value="APD10321.1"/>
    <property type="molecule type" value="Genomic_DNA"/>
</dbReference>
<dbReference type="RefSeq" id="WP_071678021.1">
    <property type="nucleotide sequence ID" value="NZ_CP016313.1"/>
</dbReference>
<dbReference type="InterPro" id="IPR013383">
    <property type="entry name" value="CRISPR-assoc_prot_DxTHG_CS"/>
</dbReference>
<accession>A0A1J0LV72</accession>
<geneLocation type="plasmid" evidence="2">
    <name>ptb1</name>
</geneLocation>
<dbReference type="CDD" id="cd09732">
    <property type="entry name" value="Csx1_III-U"/>
    <property type="match status" value="1"/>
</dbReference>
<dbReference type="SUPFAM" id="SSF160980">
    <property type="entry name" value="SSO1389-like"/>
    <property type="match status" value="1"/>
</dbReference>
<dbReference type="NCBIfam" id="TIGR02549">
    <property type="entry name" value="CRISPR_DxTHG"/>
    <property type="match status" value="1"/>
</dbReference>
<organism evidence="1 2">
    <name type="scientific">Thermus brockianus</name>
    <dbReference type="NCBI Taxonomy" id="56956"/>
    <lineage>
        <taxon>Bacteria</taxon>
        <taxon>Thermotogati</taxon>
        <taxon>Deinococcota</taxon>
        <taxon>Deinococci</taxon>
        <taxon>Thermales</taxon>
        <taxon>Thermaceae</taxon>
        <taxon>Thermus</taxon>
    </lineage>
</organism>
<dbReference type="NCBIfam" id="TIGR02221">
    <property type="entry name" value="cas_TM1812"/>
    <property type="match status" value="1"/>
</dbReference>
<dbReference type="AlphaFoldDB" id="A0A1J0LV72"/>
<sequence>MERDPKKLILSFLGTGNYQEVPYTLDGKAYRTPYTQEALALHFPEHTLKVLLTQAARDKHGEALAARVPYEPIPIPDGRTAEELWEIFRAIVEAVPPGASLIMDISHGFRSQPVLALAVLHFLGVAKDVRVERVVYGALREDGLGEFLDLTPFLELLAWTQAVSDLKRYGFGKPLAELLNSLHRATWQAEGKGARKLAPLGNTLENLSTSLELLRLQEASEHARQLLNTLGEVRKDLKRFPSSWPLKAFLESLRERYQGIATKDIFTQGGLEAQANMVELLLSTGSLAQALALMREMMVTWVCLQQNLDPLEERQVGEAFLGSWQKRAQRGSTDQKAHLGTLWNELTNARNDVAHASMRPNPTPAETLASNIHGLWRELKELLLKT</sequence>
<dbReference type="KEGG" id="tbc:A0O31_02290"/>
<dbReference type="Proteomes" id="UP000182993">
    <property type="component" value="Plasmid pTB1"/>
</dbReference>
<keyword evidence="1" id="KW-0614">Plasmid</keyword>
<dbReference type="OrthoDB" id="9777703at2"/>
<reference evidence="2" key="1">
    <citation type="submission" date="2016-06" db="EMBL/GenBank/DDBJ databases">
        <title>Whole genome sequencing of Thermus brockianus strain GE-1.</title>
        <authorList>
            <person name="Schaefers C."/>
            <person name="Blank S."/>
            <person name="Wiebusch S."/>
            <person name="Elleuche S."/>
            <person name="Antranikian G."/>
        </authorList>
    </citation>
    <scope>NUCLEOTIDE SEQUENCE [LARGE SCALE GENOMIC DNA]</scope>
    <source>
        <strain evidence="2">GE-1</strain>
        <plasmid evidence="2">ptb1</plasmid>
    </source>
</reference>
<dbReference type="InterPro" id="IPR011742">
    <property type="entry name" value="CRISPR-assoc_prot_TM1812"/>
</dbReference>
<gene>
    <name evidence="1" type="ORF">A0O31_02290</name>
</gene>
<proteinExistence type="predicted"/>